<gene>
    <name evidence="2" type="ORF">GCM10009751_09240</name>
</gene>
<evidence type="ECO:0000313" key="3">
    <source>
        <dbReference type="Proteomes" id="UP001501094"/>
    </source>
</evidence>
<dbReference type="Proteomes" id="UP001501094">
    <property type="component" value="Unassembled WGS sequence"/>
</dbReference>
<evidence type="ECO:0000313" key="2">
    <source>
        <dbReference type="EMBL" id="GAA1854559.1"/>
    </source>
</evidence>
<organism evidence="2 3">
    <name type="scientific">Myceligenerans crystallogenes</name>
    <dbReference type="NCBI Taxonomy" id="316335"/>
    <lineage>
        <taxon>Bacteria</taxon>
        <taxon>Bacillati</taxon>
        <taxon>Actinomycetota</taxon>
        <taxon>Actinomycetes</taxon>
        <taxon>Micrococcales</taxon>
        <taxon>Promicromonosporaceae</taxon>
        <taxon>Myceligenerans</taxon>
    </lineage>
</organism>
<feature type="region of interest" description="Disordered" evidence="1">
    <location>
        <begin position="260"/>
        <end position="302"/>
    </location>
</feature>
<sequence>MDRIEPEAVFDPNDLWGEMLGRLAWLRGHEFTDVMIVAQQHEQHIDADLRPANEPFPRLLGTERQWRQAGWRVLDGVLGYEMLAHRPRLYSLGEVAPVDLADDDMFQPVEPAELVGRAELERRVCEDLTAQLRGHGYDVAMAPADLPVTFIDHVDKTVRIPDAVPLAERAGDLAHAATRAALGQVFDQTTKDSVYNTVTAIAESAAHIVMAAAGLDPKHAASAPVRVPVEPVEGTQVSLVLMVGDGARLVANRVLAGLTTPVRHDGTTSTPAPRQGAGRPPRPTPGLPGPSSSPRPAPGPGL</sequence>
<dbReference type="EMBL" id="BAAANL010000001">
    <property type="protein sequence ID" value="GAA1854559.1"/>
    <property type="molecule type" value="Genomic_DNA"/>
</dbReference>
<evidence type="ECO:0000256" key="1">
    <source>
        <dbReference type="SAM" id="MobiDB-lite"/>
    </source>
</evidence>
<proteinExistence type="predicted"/>
<protein>
    <submittedName>
        <fullName evidence="2">Uncharacterized protein</fullName>
    </submittedName>
</protein>
<dbReference type="RefSeq" id="WP_344099964.1">
    <property type="nucleotide sequence ID" value="NZ_BAAANL010000001.1"/>
</dbReference>
<name>A0ABN2N765_9MICO</name>
<keyword evidence="3" id="KW-1185">Reference proteome</keyword>
<accession>A0ABN2N765</accession>
<reference evidence="2 3" key="1">
    <citation type="journal article" date="2019" name="Int. J. Syst. Evol. Microbiol.">
        <title>The Global Catalogue of Microorganisms (GCM) 10K type strain sequencing project: providing services to taxonomists for standard genome sequencing and annotation.</title>
        <authorList>
            <consortium name="The Broad Institute Genomics Platform"/>
            <consortium name="The Broad Institute Genome Sequencing Center for Infectious Disease"/>
            <person name="Wu L."/>
            <person name="Ma J."/>
        </authorList>
    </citation>
    <scope>NUCLEOTIDE SEQUENCE [LARGE SCALE GENOMIC DNA]</scope>
    <source>
        <strain evidence="2 3">JCM 14326</strain>
    </source>
</reference>
<feature type="compositionally biased region" description="Pro residues" evidence="1">
    <location>
        <begin position="280"/>
        <end position="302"/>
    </location>
</feature>
<comment type="caution">
    <text evidence="2">The sequence shown here is derived from an EMBL/GenBank/DDBJ whole genome shotgun (WGS) entry which is preliminary data.</text>
</comment>